<reference evidence="2 3" key="1">
    <citation type="submission" date="2018-02" db="EMBL/GenBank/DDBJ databases">
        <title>Genome sequence of the basidiomycete white-rot fungus Phlebia centrifuga.</title>
        <authorList>
            <person name="Granchi Z."/>
            <person name="Peng M."/>
            <person name="de Vries R.P."/>
            <person name="Hilden K."/>
            <person name="Makela M.R."/>
            <person name="Grigoriev I."/>
            <person name="Riley R."/>
        </authorList>
    </citation>
    <scope>NUCLEOTIDE SEQUENCE [LARGE SCALE GENOMIC DNA]</scope>
    <source>
        <strain evidence="2 3">FBCC195</strain>
    </source>
</reference>
<gene>
    <name evidence="2" type="ORF">PHLCEN_2v9830</name>
</gene>
<comment type="caution">
    <text evidence="2">The sequence shown here is derived from an EMBL/GenBank/DDBJ whole genome shotgun (WGS) entry which is preliminary data.</text>
</comment>
<proteinExistence type="predicted"/>
<evidence type="ECO:0000256" key="1">
    <source>
        <dbReference type="SAM" id="MobiDB-lite"/>
    </source>
</evidence>
<dbReference type="Proteomes" id="UP000186601">
    <property type="component" value="Unassembled WGS sequence"/>
</dbReference>
<sequence>MADIAEERTIIPSRTSLDQEKREIDVESAQLGTAQAPPTPDFPEGGLRGWATVAGAYV</sequence>
<keyword evidence="3" id="KW-1185">Reference proteome</keyword>
<name>A0A2R6NPL5_9APHY</name>
<feature type="region of interest" description="Disordered" evidence="1">
    <location>
        <begin position="1"/>
        <end position="48"/>
    </location>
</feature>
<accession>A0A2R6NPL5</accession>
<organism evidence="2 3">
    <name type="scientific">Hermanssonia centrifuga</name>
    <dbReference type="NCBI Taxonomy" id="98765"/>
    <lineage>
        <taxon>Eukaryota</taxon>
        <taxon>Fungi</taxon>
        <taxon>Dikarya</taxon>
        <taxon>Basidiomycota</taxon>
        <taxon>Agaricomycotina</taxon>
        <taxon>Agaricomycetes</taxon>
        <taxon>Polyporales</taxon>
        <taxon>Meruliaceae</taxon>
        <taxon>Hermanssonia</taxon>
    </lineage>
</organism>
<dbReference type="OrthoDB" id="6499973at2759"/>
<protein>
    <submittedName>
        <fullName evidence="2">Uncharacterized protein</fullName>
    </submittedName>
</protein>
<dbReference type="EMBL" id="MLYV02000989">
    <property type="protein sequence ID" value="PSR74418.1"/>
    <property type="molecule type" value="Genomic_DNA"/>
</dbReference>
<dbReference type="AlphaFoldDB" id="A0A2R6NPL5"/>
<evidence type="ECO:0000313" key="2">
    <source>
        <dbReference type="EMBL" id="PSR74418.1"/>
    </source>
</evidence>
<evidence type="ECO:0000313" key="3">
    <source>
        <dbReference type="Proteomes" id="UP000186601"/>
    </source>
</evidence>